<sequence>MLKIGLLLLCIGLASCSRVDVQTYSQETPTLELREFFEGRVEAWGMFQKRSGVVAKRFHVEIIGHSEGDRLILDESFTYSDGTKQKRVWTLTPVGSSQWRGTAGDVVGEALGEVAGNTLRWKYVLSLPVDGKVYQVQLDDWMYLMDKNTMINRSFMTKFGVEVGQITLFFRKQP</sequence>
<evidence type="ECO:0000313" key="2">
    <source>
        <dbReference type="Proteomes" id="UP000017175"/>
    </source>
</evidence>
<keyword evidence="1" id="KW-0449">Lipoprotein</keyword>
<dbReference type="RefSeq" id="WP_017338240.1">
    <property type="nucleotide sequence ID" value="NZ_CP010945.1"/>
</dbReference>
<name>A0A0K1QTN0_PSEFL</name>
<protein>
    <submittedName>
        <fullName evidence="1">Lipoprotein</fullName>
    </submittedName>
</protein>
<dbReference type="Proteomes" id="UP000017175">
    <property type="component" value="Chromosome"/>
</dbReference>
<reference evidence="1 2" key="1">
    <citation type="journal article" date="2012" name="J. Bacteriol.">
        <title>Draft genome sequence of the cyanide-utilizing bacterium Pseudomonas fluorescens strain NCIMB 11764.</title>
        <authorList>
            <person name="Vilo C.A."/>
            <person name="Benedik M.J."/>
            <person name="Kunz D.A."/>
            <person name="Dong Q."/>
        </authorList>
    </citation>
    <scope>NUCLEOTIDE SEQUENCE [LARGE SCALE GENOMIC DNA]</scope>
    <source>
        <strain evidence="1 2">NCIMB 11764</strain>
    </source>
</reference>
<dbReference type="InterPro" id="IPR024409">
    <property type="entry name" value="DUF3833"/>
</dbReference>
<proteinExistence type="predicted"/>
<dbReference type="Pfam" id="PF12915">
    <property type="entry name" value="DUF3833"/>
    <property type="match status" value="1"/>
</dbReference>
<gene>
    <name evidence="1" type="ORF">B723_23150</name>
</gene>
<accession>A0A0K1QTN0</accession>
<dbReference type="AlphaFoldDB" id="A0A0K1QTN0"/>
<dbReference type="EMBL" id="CP010945">
    <property type="protein sequence ID" value="AKV09129.1"/>
    <property type="molecule type" value="Genomic_DNA"/>
</dbReference>
<dbReference type="eggNOG" id="ENOG5031DNS">
    <property type="taxonomic scope" value="Bacteria"/>
</dbReference>
<organism evidence="1 2">
    <name type="scientific">Pseudomonas fluorescens NCIMB 11764</name>
    <dbReference type="NCBI Taxonomy" id="1221522"/>
    <lineage>
        <taxon>Bacteria</taxon>
        <taxon>Pseudomonadati</taxon>
        <taxon>Pseudomonadota</taxon>
        <taxon>Gammaproteobacteria</taxon>
        <taxon>Pseudomonadales</taxon>
        <taxon>Pseudomonadaceae</taxon>
        <taxon>Pseudomonas</taxon>
    </lineage>
</organism>
<dbReference type="PROSITE" id="PS51257">
    <property type="entry name" value="PROKAR_LIPOPROTEIN"/>
    <property type="match status" value="1"/>
</dbReference>
<dbReference type="OrthoDB" id="5296954at2"/>
<evidence type="ECO:0000313" key="1">
    <source>
        <dbReference type="EMBL" id="AKV09129.1"/>
    </source>
</evidence>